<dbReference type="PANTHER" id="PTHR48051:SF47">
    <property type="entry name" value="LEUCINE RICH REPEAT AND STERILE ALPHA MOTIF CONTAINING 1"/>
    <property type="match status" value="1"/>
</dbReference>
<dbReference type="Gene3D" id="3.80.10.10">
    <property type="entry name" value="Ribonuclease Inhibitor"/>
    <property type="match status" value="1"/>
</dbReference>
<dbReference type="EMBL" id="GDQN01011554">
    <property type="protein sequence ID" value="JAT79500.1"/>
    <property type="molecule type" value="Transcribed_RNA"/>
</dbReference>
<dbReference type="GO" id="GO:0005737">
    <property type="term" value="C:cytoplasm"/>
    <property type="evidence" value="ECO:0007669"/>
    <property type="project" value="TreeGrafter"/>
</dbReference>
<dbReference type="GO" id="GO:0008270">
    <property type="term" value="F:zinc ion binding"/>
    <property type="evidence" value="ECO:0007669"/>
    <property type="project" value="UniProtKB-KW"/>
</dbReference>
<keyword evidence="4" id="KW-0862">Zinc</keyword>
<dbReference type="InterPro" id="IPR032675">
    <property type="entry name" value="LRR_dom_sf"/>
</dbReference>
<evidence type="ECO:0000256" key="3">
    <source>
        <dbReference type="ARBA" id="ARBA00022771"/>
    </source>
</evidence>
<dbReference type="InterPro" id="IPR003591">
    <property type="entry name" value="Leu-rich_rpt_typical-subtyp"/>
</dbReference>
<dbReference type="SMART" id="SM00369">
    <property type="entry name" value="LRR_TYP"/>
    <property type="match status" value="3"/>
</dbReference>
<dbReference type="InterPro" id="IPR055414">
    <property type="entry name" value="LRR_R13L4/SHOC2-like"/>
</dbReference>
<feature type="coiled-coil region" evidence="6">
    <location>
        <begin position="483"/>
        <end position="521"/>
    </location>
</feature>
<accession>A0A1E1VXQ4</accession>
<evidence type="ECO:0000256" key="2">
    <source>
        <dbReference type="ARBA" id="ARBA00022737"/>
    </source>
</evidence>
<evidence type="ECO:0000256" key="5">
    <source>
        <dbReference type="PROSITE-ProRule" id="PRU00175"/>
    </source>
</evidence>
<dbReference type="PROSITE" id="PS50089">
    <property type="entry name" value="ZF_RING_2"/>
    <property type="match status" value="1"/>
</dbReference>
<dbReference type="PROSITE" id="PS51450">
    <property type="entry name" value="LRR"/>
    <property type="match status" value="2"/>
</dbReference>
<organism evidence="8">
    <name type="scientific">Pectinophora gossypiella</name>
    <name type="common">Cotton pink bollworm</name>
    <name type="synonym">Depressaria gossypiella</name>
    <dbReference type="NCBI Taxonomy" id="13191"/>
    <lineage>
        <taxon>Eukaryota</taxon>
        <taxon>Metazoa</taxon>
        <taxon>Ecdysozoa</taxon>
        <taxon>Arthropoda</taxon>
        <taxon>Hexapoda</taxon>
        <taxon>Insecta</taxon>
        <taxon>Pterygota</taxon>
        <taxon>Neoptera</taxon>
        <taxon>Endopterygota</taxon>
        <taxon>Lepidoptera</taxon>
        <taxon>Glossata</taxon>
        <taxon>Ditrysia</taxon>
        <taxon>Gelechioidea</taxon>
        <taxon>Gelechiidae</taxon>
        <taxon>Apatetrinae</taxon>
        <taxon>Pectinophora</taxon>
    </lineage>
</organism>
<sequence length="706" mass="80676">MGCAVSCVHQTTMALFGKHSSTNSSDTRAKLERKLYLAKESPESDFDLSECELRRVPSGIYSICKVYRKEHLHLHKNHLESLDNGGHLSDLYLIKVLNLSYNIFSKIPDDIRHLISLNELYIQGNLIKEIPESIECLQNLQILDISNNRLTRLTPAVGKLKSLRKLNITENKGLNQLCPELCYVTNIIQIHLDGEQFVFPPSEVATQGTTEIMKFLCNVMDVDYCPPEPFESEVPVQSPNLVIDPFTRRSSITWEEHEAAIIEQENKIHEAAKQQREKFLSKILQEQLELDSEIAKIQEVKDADRQRLIKAIQDDEREIECLVKNFIQSENLKPEVVQQQLAHEQAEHDRILEITRQNYDNIRKADILKAMATLIEEDYVLQYSKKHYEDSFNSVKESMLMQELEGAEKLHDLLKAKDDSRTILVQQLLEDQDIQKAVVASLVERVDARSWSLNEEISLISSHLARLSVIEQEKKKLQVAYNYNELLHQRTQLVNLLDDLLDQQSLRRKQLIDTLKEMESQTDKTTDFWLKNYQKLLDSAPKSLLNIGKHLDPVFANYLLQEGVIHCLPFLVKFIFSGESLLNVTLEGLKENGVLLSSDREGIIRAIDNYVGAKNQNFEETENVTLQPTAPTDIAETELPYSGVVNIVEGGTSMESECVVCMDSRCEVVFVPCGHMCCCQPCASKDMDCCPMCRGDIERKIKVMIA</sequence>
<dbReference type="OrthoDB" id="1711136at2759"/>
<dbReference type="Gene3D" id="3.30.40.10">
    <property type="entry name" value="Zinc/RING finger domain, C3HC4 (zinc finger)"/>
    <property type="match status" value="1"/>
</dbReference>
<dbReference type="InterPro" id="IPR001841">
    <property type="entry name" value="Znf_RING"/>
</dbReference>
<protein>
    <recommendedName>
        <fullName evidence="7">RING-type domain-containing protein</fullName>
    </recommendedName>
</protein>
<proteinExistence type="predicted"/>
<dbReference type="Pfam" id="PF13920">
    <property type="entry name" value="zf-C3HC4_3"/>
    <property type="match status" value="1"/>
</dbReference>
<evidence type="ECO:0000256" key="4">
    <source>
        <dbReference type="ARBA" id="ARBA00022833"/>
    </source>
</evidence>
<dbReference type="SUPFAM" id="SSF57850">
    <property type="entry name" value="RING/U-box"/>
    <property type="match status" value="1"/>
</dbReference>
<evidence type="ECO:0000313" key="8">
    <source>
        <dbReference type="EMBL" id="JAT79500.1"/>
    </source>
</evidence>
<dbReference type="InterPro" id="IPR050216">
    <property type="entry name" value="LRR_domain-containing"/>
</dbReference>
<dbReference type="SUPFAM" id="SSF52058">
    <property type="entry name" value="L domain-like"/>
    <property type="match status" value="1"/>
</dbReference>
<keyword evidence="6" id="KW-0175">Coiled coil</keyword>
<dbReference type="AlphaFoldDB" id="A0A1E1VXQ4"/>
<dbReference type="PANTHER" id="PTHR48051">
    <property type="match status" value="1"/>
</dbReference>
<evidence type="ECO:0000256" key="6">
    <source>
        <dbReference type="SAM" id="Coils"/>
    </source>
</evidence>
<evidence type="ECO:0000256" key="1">
    <source>
        <dbReference type="ARBA" id="ARBA00022614"/>
    </source>
</evidence>
<evidence type="ECO:0000259" key="7">
    <source>
        <dbReference type="PROSITE" id="PS50089"/>
    </source>
</evidence>
<dbReference type="Pfam" id="PF23598">
    <property type="entry name" value="LRR_14"/>
    <property type="match status" value="1"/>
</dbReference>
<gene>
    <name evidence="8" type="ORF">g.767</name>
</gene>
<dbReference type="CDD" id="cd16515">
    <property type="entry name" value="RING-HC_LRSAM1"/>
    <property type="match status" value="1"/>
</dbReference>
<feature type="domain" description="RING-type" evidence="7">
    <location>
        <begin position="658"/>
        <end position="694"/>
    </location>
</feature>
<name>A0A1E1VXQ4_PECGO</name>
<keyword evidence="3 5" id="KW-0863">Zinc-finger</keyword>
<dbReference type="InterPro" id="IPR001611">
    <property type="entry name" value="Leu-rich_rpt"/>
</dbReference>
<keyword evidence="1" id="KW-0433">Leucine-rich repeat</keyword>
<keyword evidence="2" id="KW-0677">Repeat</keyword>
<reference evidence="8" key="1">
    <citation type="submission" date="2015-09" db="EMBL/GenBank/DDBJ databases">
        <title>De novo assembly of Pectinophora gossypiella (Pink Bollworm) gut transcriptome.</title>
        <authorList>
            <person name="Tassone E.E."/>
        </authorList>
    </citation>
    <scope>NUCLEOTIDE SEQUENCE</scope>
</reference>
<dbReference type="InterPro" id="IPR013083">
    <property type="entry name" value="Znf_RING/FYVE/PHD"/>
</dbReference>
<keyword evidence="3 5" id="KW-0479">Metal-binding</keyword>